<evidence type="ECO:0000313" key="3">
    <source>
        <dbReference type="Proteomes" id="UP000324222"/>
    </source>
</evidence>
<feature type="compositionally biased region" description="Polar residues" evidence="1">
    <location>
        <begin position="24"/>
        <end position="34"/>
    </location>
</feature>
<evidence type="ECO:0000256" key="1">
    <source>
        <dbReference type="SAM" id="MobiDB-lite"/>
    </source>
</evidence>
<sequence length="62" mass="6930">MQNDFDNNRNSQYGSEGESKHIHTINSDTQQYSGSWGKQLSGWLAVKARQLHTSACIPHPAT</sequence>
<dbReference type="AlphaFoldDB" id="A0A5B7EL56"/>
<evidence type="ECO:0000313" key="2">
    <source>
        <dbReference type="EMBL" id="MPC33164.1"/>
    </source>
</evidence>
<proteinExistence type="predicted"/>
<protein>
    <submittedName>
        <fullName evidence="2">Uncharacterized protein</fullName>
    </submittedName>
</protein>
<feature type="region of interest" description="Disordered" evidence="1">
    <location>
        <begin position="1"/>
        <end position="34"/>
    </location>
</feature>
<accession>A0A5B7EL56</accession>
<dbReference type="EMBL" id="VSRR010002773">
    <property type="protein sequence ID" value="MPC33164.1"/>
    <property type="molecule type" value="Genomic_DNA"/>
</dbReference>
<organism evidence="2 3">
    <name type="scientific">Portunus trituberculatus</name>
    <name type="common">Swimming crab</name>
    <name type="synonym">Neptunus trituberculatus</name>
    <dbReference type="NCBI Taxonomy" id="210409"/>
    <lineage>
        <taxon>Eukaryota</taxon>
        <taxon>Metazoa</taxon>
        <taxon>Ecdysozoa</taxon>
        <taxon>Arthropoda</taxon>
        <taxon>Crustacea</taxon>
        <taxon>Multicrustacea</taxon>
        <taxon>Malacostraca</taxon>
        <taxon>Eumalacostraca</taxon>
        <taxon>Eucarida</taxon>
        <taxon>Decapoda</taxon>
        <taxon>Pleocyemata</taxon>
        <taxon>Brachyura</taxon>
        <taxon>Eubrachyura</taxon>
        <taxon>Portunoidea</taxon>
        <taxon>Portunidae</taxon>
        <taxon>Portuninae</taxon>
        <taxon>Portunus</taxon>
    </lineage>
</organism>
<comment type="caution">
    <text evidence="2">The sequence shown here is derived from an EMBL/GenBank/DDBJ whole genome shotgun (WGS) entry which is preliminary data.</text>
</comment>
<gene>
    <name evidence="2" type="ORF">E2C01_026507</name>
</gene>
<name>A0A5B7EL56_PORTR</name>
<reference evidence="2 3" key="1">
    <citation type="submission" date="2019-05" db="EMBL/GenBank/DDBJ databases">
        <title>Another draft genome of Portunus trituberculatus and its Hox gene families provides insights of decapod evolution.</title>
        <authorList>
            <person name="Jeong J.-H."/>
            <person name="Song I."/>
            <person name="Kim S."/>
            <person name="Choi T."/>
            <person name="Kim D."/>
            <person name="Ryu S."/>
            <person name="Kim W."/>
        </authorList>
    </citation>
    <scope>NUCLEOTIDE SEQUENCE [LARGE SCALE GENOMIC DNA]</scope>
    <source>
        <tissue evidence="2">Muscle</tissue>
    </source>
</reference>
<keyword evidence="3" id="KW-1185">Reference proteome</keyword>
<feature type="compositionally biased region" description="Polar residues" evidence="1">
    <location>
        <begin position="1"/>
        <end position="14"/>
    </location>
</feature>
<dbReference type="Proteomes" id="UP000324222">
    <property type="component" value="Unassembled WGS sequence"/>
</dbReference>